<comment type="cofactor">
    <cofactor evidence="1 3 5">
        <name>pyridoxal 5'-phosphate</name>
        <dbReference type="ChEBI" id="CHEBI:597326"/>
    </cofactor>
</comment>
<dbReference type="InterPro" id="IPR006234">
    <property type="entry name" value="O-succ-hSer_sulfhydrylase"/>
</dbReference>
<evidence type="ECO:0000313" key="7">
    <source>
        <dbReference type="Proteomes" id="UP000199347"/>
    </source>
</evidence>
<sequence length="395" mass="42130">MTDKKSLRPATQLVHGGTTRSQFSETSEAIFLTQGFVYPSAEAAEARFNGDDPGYVYSRYANPTVAMFEERMALLEGAEAAKATASGMAAVTAALLADIEAGDHVVASRALFGSCLYIVSQLLPRFGVTSTLVDGSNLDEWRAAVTPKTKTLFLESPANPTMELVDIAAVAEIGRSVGARLVVDNVFATPVFQKPLELGAHTVVYSATKHIDGQGRCLGGVVLSNAEWVEEKLLPFVKHTGPALSPFNAWVLLKSLETLELRVRRQAETAAKLAEIIGAHAAVARVLYPGHPDHPQAELARRQMSGGGTMIAIDMKGGKDAAFRLANALQIVSLSNNLGDAKSLITHPATTTHQNVAEDVRRELGITEGMLRFSVGLEDPEDLAEDVAQALDAAL</sequence>
<dbReference type="SUPFAM" id="SSF53383">
    <property type="entry name" value="PLP-dependent transferases"/>
    <property type="match status" value="1"/>
</dbReference>
<dbReference type="GO" id="GO:0016846">
    <property type="term" value="F:carbon-sulfur lyase activity"/>
    <property type="evidence" value="ECO:0007669"/>
    <property type="project" value="TreeGrafter"/>
</dbReference>
<dbReference type="GO" id="GO:0071268">
    <property type="term" value="P:homocysteine biosynthetic process"/>
    <property type="evidence" value="ECO:0007669"/>
    <property type="project" value="InterPro"/>
</dbReference>
<comment type="subunit">
    <text evidence="3">Homotetramer.</text>
</comment>
<dbReference type="InterPro" id="IPR015422">
    <property type="entry name" value="PyrdxlP-dep_Trfase_small"/>
</dbReference>
<comment type="pathway">
    <text evidence="3">Amino-acid biosynthesis; L-methionine biosynthesis via de novo pathway; L-homocysteine from O-succinyl-L-homoserine: step 1/1.</text>
</comment>
<dbReference type="InterPro" id="IPR000277">
    <property type="entry name" value="Cys/Met-Metab_PyrdxlP-dep_enz"/>
</dbReference>
<keyword evidence="7" id="KW-1185">Reference proteome</keyword>
<dbReference type="InterPro" id="IPR015421">
    <property type="entry name" value="PyrdxlP-dep_Trfase_major"/>
</dbReference>
<dbReference type="Pfam" id="PF01053">
    <property type="entry name" value="Cys_Met_Meta_PP"/>
    <property type="match status" value="1"/>
</dbReference>
<dbReference type="PANTHER" id="PTHR11808">
    <property type="entry name" value="TRANS-SULFURATION ENZYME FAMILY MEMBER"/>
    <property type="match status" value="1"/>
</dbReference>
<dbReference type="InterPro" id="IPR015424">
    <property type="entry name" value="PyrdxlP-dep_Trfase"/>
</dbReference>
<dbReference type="HAMAP" id="MF_02056">
    <property type="entry name" value="MetZ"/>
    <property type="match status" value="1"/>
</dbReference>
<evidence type="ECO:0000256" key="1">
    <source>
        <dbReference type="ARBA" id="ARBA00001933"/>
    </source>
</evidence>
<dbReference type="Gene3D" id="3.40.640.10">
    <property type="entry name" value="Type I PLP-dependent aspartate aminotransferase-like (Major domain)"/>
    <property type="match status" value="1"/>
</dbReference>
<dbReference type="GO" id="GO:0016765">
    <property type="term" value="F:transferase activity, transferring alkyl or aryl (other than methyl) groups"/>
    <property type="evidence" value="ECO:0007669"/>
    <property type="project" value="UniProtKB-UniRule"/>
</dbReference>
<comment type="catalytic activity">
    <reaction evidence="3">
        <text>O-succinyl-L-homoserine + hydrogen sulfide = L-homocysteine + succinate</text>
        <dbReference type="Rhea" id="RHEA:27826"/>
        <dbReference type="ChEBI" id="CHEBI:29919"/>
        <dbReference type="ChEBI" id="CHEBI:30031"/>
        <dbReference type="ChEBI" id="CHEBI:57661"/>
        <dbReference type="ChEBI" id="CHEBI:58199"/>
    </reaction>
</comment>
<dbReference type="STRING" id="1120955.SAMN03080610_00050"/>
<dbReference type="PANTHER" id="PTHR11808:SF80">
    <property type="entry name" value="CYSTATHIONINE GAMMA-LYASE"/>
    <property type="match status" value="1"/>
</dbReference>
<gene>
    <name evidence="3" type="primary">metZ</name>
    <name evidence="6" type="ORF">SAMN03080610_00050</name>
</gene>
<dbReference type="NCBIfam" id="TIGR01325">
    <property type="entry name" value="O_suc_HS_sulf"/>
    <property type="match status" value="1"/>
</dbReference>
<evidence type="ECO:0000313" key="6">
    <source>
        <dbReference type="EMBL" id="SCZ19750.1"/>
    </source>
</evidence>
<keyword evidence="3" id="KW-0808">Transferase</keyword>
<dbReference type="AlphaFoldDB" id="A0A1G5M5N0"/>
<dbReference type="FunFam" id="3.90.1150.10:FF:000033">
    <property type="entry name" value="Cystathionine gamma-synthase"/>
    <property type="match status" value="1"/>
</dbReference>
<dbReference type="GO" id="GO:0030170">
    <property type="term" value="F:pyridoxal phosphate binding"/>
    <property type="evidence" value="ECO:0007669"/>
    <property type="project" value="UniProtKB-UniRule"/>
</dbReference>
<dbReference type="CDD" id="cd00614">
    <property type="entry name" value="CGS_like"/>
    <property type="match status" value="1"/>
</dbReference>
<dbReference type="OrthoDB" id="9805807at2"/>
<accession>A0A1G5M5N0</accession>
<evidence type="ECO:0000256" key="4">
    <source>
        <dbReference type="PIRSR" id="PIRSR001434-2"/>
    </source>
</evidence>
<comment type="similarity">
    <text evidence="3">Belongs to the trans-sulfuration enzymes family. MetZ subfamily.</text>
</comment>
<dbReference type="FunFam" id="3.40.640.10:FF:000046">
    <property type="entry name" value="Cystathionine gamma-lyase"/>
    <property type="match status" value="1"/>
</dbReference>
<dbReference type="EC" id="2.5.1.-" evidence="3"/>
<comment type="function">
    <text evidence="3">Catalyzes the formation of L-homocysteine from O-succinyl-L-homoserine (OSHS) and hydrogen sulfide.</text>
</comment>
<dbReference type="GO" id="GO:0005737">
    <property type="term" value="C:cytoplasm"/>
    <property type="evidence" value="ECO:0007669"/>
    <property type="project" value="TreeGrafter"/>
</dbReference>
<organism evidence="6 7">
    <name type="scientific">Afifella marina DSM 2698</name>
    <dbReference type="NCBI Taxonomy" id="1120955"/>
    <lineage>
        <taxon>Bacteria</taxon>
        <taxon>Pseudomonadati</taxon>
        <taxon>Pseudomonadota</taxon>
        <taxon>Alphaproteobacteria</taxon>
        <taxon>Hyphomicrobiales</taxon>
        <taxon>Afifellaceae</taxon>
        <taxon>Afifella</taxon>
    </lineage>
</organism>
<evidence type="ECO:0000256" key="5">
    <source>
        <dbReference type="RuleBase" id="RU362118"/>
    </source>
</evidence>
<dbReference type="PIRSF" id="PIRSF001434">
    <property type="entry name" value="CGS"/>
    <property type="match status" value="1"/>
</dbReference>
<keyword evidence="2 3" id="KW-0663">Pyridoxal phosphate</keyword>
<protein>
    <recommendedName>
        <fullName evidence="3">O-succinylhomoserine sulfhydrylase</fullName>
        <shortName evidence="3">OSH sulfhydrylase</shortName>
        <shortName evidence="3">OSHS sulfhydrylase</shortName>
        <ecNumber evidence="3">2.5.1.-</ecNumber>
    </recommendedName>
</protein>
<name>A0A1G5M5N0_AFIMA</name>
<dbReference type="GO" id="GO:0019346">
    <property type="term" value="P:transsulfuration"/>
    <property type="evidence" value="ECO:0007669"/>
    <property type="project" value="InterPro"/>
</dbReference>
<dbReference type="GO" id="GO:0071266">
    <property type="term" value="P:'de novo' L-methionine biosynthetic process"/>
    <property type="evidence" value="ECO:0007669"/>
    <property type="project" value="UniProtKB-UniRule"/>
</dbReference>
<dbReference type="RefSeq" id="WP_092808902.1">
    <property type="nucleotide sequence ID" value="NZ_FMVW01000001.1"/>
</dbReference>
<keyword evidence="3" id="KW-0486">Methionine biosynthesis</keyword>
<feature type="modified residue" description="N6-(pyridoxal phosphate)lysine" evidence="3 4">
    <location>
        <position position="209"/>
    </location>
</feature>
<dbReference type="Gene3D" id="3.90.1150.10">
    <property type="entry name" value="Aspartate Aminotransferase, domain 1"/>
    <property type="match status" value="1"/>
</dbReference>
<dbReference type="EMBL" id="FMVW01000001">
    <property type="protein sequence ID" value="SCZ19750.1"/>
    <property type="molecule type" value="Genomic_DNA"/>
</dbReference>
<evidence type="ECO:0000256" key="3">
    <source>
        <dbReference type="HAMAP-Rule" id="MF_02056"/>
    </source>
</evidence>
<keyword evidence="3" id="KW-0028">Amino-acid biosynthesis</keyword>
<dbReference type="Proteomes" id="UP000199347">
    <property type="component" value="Unassembled WGS sequence"/>
</dbReference>
<dbReference type="UniPathway" id="UPA00051">
    <property type="reaction ID" value="UER00449"/>
</dbReference>
<proteinExistence type="inferred from homology"/>
<dbReference type="NCBIfam" id="NF005696">
    <property type="entry name" value="PRK07504.1"/>
    <property type="match status" value="1"/>
</dbReference>
<reference evidence="6 7" key="1">
    <citation type="submission" date="2016-10" db="EMBL/GenBank/DDBJ databases">
        <authorList>
            <person name="de Groot N.N."/>
        </authorList>
    </citation>
    <scope>NUCLEOTIDE SEQUENCE [LARGE SCALE GENOMIC DNA]</scope>
    <source>
        <strain evidence="6 7">DSM 2698</strain>
    </source>
</reference>
<dbReference type="NCBIfam" id="NF006003">
    <property type="entry name" value="PRK08133.1"/>
    <property type="match status" value="1"/>
</dbReference>
<evidence type="ECO:0000256" key="2">
    <source>
        <dbReference type="ARBA" id="ARBA00022898"/>
    </source>
</evidence>